<accession>A0ABY9Y193</accession>
<evidence type="ECO:0000313" key="2">
    <source>
        <dbReference type="Proteomes" id="UP001303407"/>
    </source>
</evidence>
<evidence type="ECO:0000313" key="1">
    <source>
        <dbReference type="EMBL" id="WNH11976.1"/>
    </source>
</evidence>
<organism evidence="1 2">
    <name type="scientific">Thalassobellus suaedae</name>
    <dbReference type="NCBI Taxonomy" id="3074124"/>
    <lineage>
        <taxon>Bacteria</taxon>
        <taxon>Pseudomonadati</taxon>
        <taxon>Bacteroidota</taxon>
        <taxon>Flavobacteriia</taxon>
        <taxon>Flavobacteriales</taxon>
        <taxon>Flavobacteriaceae</taxon>
        <taxon>Thalassobellus</taxon>
    </lineage>
</organism>
<dbReference type="EMBL" id="CP134536">
    <property type="protein sequence ID" value="WNH11976.1"/>
    <property type="molecule type" value="Genomic_DNA"/>
</dbReference>
<protein>
    <recommendedName>
        <fullName evidence="3">DUF4145 domain-containing protein</fullName>
    </recommendedName>
</protein>
<dbReference type="RefSeq" id="WP_415861956.1">
    <property type="nucleotide sequence ID" value="NZ_CP134536.1"/>
</dbReference>
<sequence>MKDLDEIDYLLEGIDCFRNGNLRAGVIFIWSSAIKNIRKQILEIEKLNIINEELISIDSRAKKIKNIDSFEYIKDETTIHLAEKIGVFSKFQKNELINNCLGLRNKCGHPSNYKPEIQRVKSFVEEVLNMIYKDKR</sequence>
<name>A0ABY9Y193_9FLAO</name>
<keyword evidence="2" id="KW-1185">Reference proteome</keyword>
<reference evidence="1 2" key="1">
    <citation type="submission" date="2023-09" db="EMBL/GenBank/DDBJ databases">
        <title>Thalassobella suaedae gen. nov., sp. nov., a marine bacterium of the family Flavobacteriaceae isolated from a halophyte Suaeda japonica.</title>
        <authorList>
            <person name="Lee S.Y."/>
            <person name="Hwang C.Y."/>
        </authorList>
    </citation>
    <scope>NUCLEOTIDE SEQUENCE [LARGE SCALE GENOMIC DNA]</scope>
    <source>
        <strain evidence="1 2">HL-DH10</strain>
    </source>
</reference>
<gene>
    <name evidence="1" type="ORF">RHP49_13865</name>
</gene>
<evidence type="ECO:0008006" key="3">
    <source>
        <dbReference type="Google" id="ProtNLM"/>
    </source>
</evidence>
<dbReference type="Proteomes" id="UP001303407">
    <property type="component" value="Chromosome"/>
</dbReference>
<proteinExistence type="predicted"/>